<dbReference type="EMBL" id="CAXDID020000141">
    <property type="protein sequence ID" value="CAL6039219.1"/>
    <property type="molecule type" value="Genomic_DNA"/>
</dbReference>
<dbReference type="EMBL" id="CATOUU010000831">
    <property type="protein sequence ID" value="CAI9952278.1"/>
    <property type="molecule type" value="Genomic_DNA"/>
</dbReference>
<evidence type="ECO:0000256" key="5">
    <source>
        <dbReference type="ARBA" id="ARBA00034115"/>
    </source>
</evidence>
<evidence type="ECO:0000256" key="7">
    <source>
        <dbReference type="ARBA" id="ARBA00046672"/>
    </source>
</evidence>
<feature type="active site" description="Proton donor" evidence="9">
    <location>
        <position position="400"/>
    </location>
</feature>
<dbReference type="Pfam" id="PF00278">
    <property type="entry name" value="Orn_DAP_Arg_deC"/>
    <property type="match status" value="1"/>
</dbReference>
<dbReference type="SUPFAM" id="SSF50621">
    <property type="entry name" value="Alanine racemase C-terminal domain-like"/>
    <property type="match status" value="1"/>
</dbReference>
<protein>
    <recommendedName>
        <fullName evidence="6">ornithine decarboxylase</fullName>
        <ecNumber evidence="6">4.1.1.17</ecNumber>
    </recommendedName>
</protein>
<evidence type="ECO:0000313" key="14">
    <source>
        <dbReference type="EMBL" id="CAI9952278.1"/>
    </source>
</evidence>
<dbReference type="Gene3D" id="3.20.20.10">
    <property type="entry name" value="Alanine racemase"/>
    <property type="match status" value="1"/>
</dbReference>
<evidence type="ECO:0000313" key="16">
    <source>
        <dbReference type="EMBL" id="CAL6011852.1"/>
    </source>
</evidence>
<evidence type="ECO:0000259" key="12">
    <source>
        <dbReference type="Pfam" id="PF02784"/>
    </source>
</evidence>
<dbReference type="EMBL" id="CATOUU010000042">
    <property type="protein sequence ID" value="CAI9914005.1"/>
    <property type="molecule type" value="Genomic_DNA"/>
</dbReference>
<feature type="domain" description="Orn/DAP/Arg decarboxylase 2 C-terminal" evidence="11">
    <location>
        <begin position="300"/>
        <end position="427"/>
    </location>
</feature>
<dbReference type="GO" id="GO:0033387">
    <property type="term" value="P:putrescine biosynthetic process from arginine, via ornithine"/>
    <property type="evidence" value="ECO:0007669"/>
    <property type="project" value="TreeGrafter"/>
</dbReference>
<evidence type="ECO:0000256" key="10">
    <source>
        <dbReference type="RuleBase" id="RU003737"/>
    </source>
</evidence>
<dbReference type="Gene3D" id="2.40.37.10">
    <property type="entry name" value="Lyase, Ornithine Decarboxylase, Chain A, domain 1"/>
    <property type="match status" value="1"/>
</dbReference>
<dbReference type="InterPro" id="IPR022653">
    <property type="entry name" value="De-COase2_pyr-phos_BS"/>
</dbReference>
<keyword evidence="18" id="KW-1185">Reference proteome</keyword>
<dbReference type="EC" id="4.1.1.17" evidence="6"/>
<evidence type="ECO:0000256" key="2">
    <source>
        <dbReference type="ARBA" id="ARBA00008872"/>
    </source>
</evidence>
<dbReference type="AlphaFoldDB" id="A0AA86TCF9"/>
<comment type="subunit">
    <text evidence="7">Homodimer. Only the dimer is catalytically active, as the active sites are constructed of residues from both monomers.</text>
</comment>
<feature type="modified residue" description="N6-(pyridoxal phosphate)lysine" evidence="9">
    <location>
        <position position="68"/>
    </location>
</feature>
<gene>
    <name evidence="13" type="ORF">HINF_LOCUS1650</name>
    <name evidence="16" type="ORF">HINF_LOCUS23020</name>
    <name evidence="17" type="ORF">HINF_LOCUS37752</name>
    <name evidence="14" type="ORF">HINF_LOCUS39923</name>
    <name evidence="15" type="ORF">HINF_LOCUS7097</name>
</gene>
<dbReference type="InterPro" id="IPR000183">
    <property type="entry name" value="Orn/DAP/Arg_de-COase"/>
</dbReference>
<dbReference type="InterPro" id="IPR022643">
    <property type="entry name" value="De-COase2_C"/>
</dbReference>
<dbReference type="InterPro" id="IPR002433">
    <property type="entry name" value="Orn_de-COase"/>
</dbReference>
<dbReference type="GO" id="GO:0005737">
    <property type="term" value="C:cytoplasm"/>
    <property type="evidence" value="ECO:0007669"/>
    <property type="project" value="TreeGrafter"/>
</dbReference>
<dbReference type="PRINTS" id="PR01179">
    <property type="entry name" value="ODADCRBXLASE"/>
</dbReference>
<name>A0AA86TCF9_9EUKA</name>
<evidence type="ECO:0000256" key="4">
    <source>
        <dbReference type="ARBA" id="ARBA00023239"/>
    </source>
</evidence>
<dbReference type="InterPro" id="IPR009006">
    <property type="entry name" value="Ala_racemase/Decarboxylase_C"/>
</dbReference>
<comment type="cofactor">
    <cofactor evidence="1 9">
        <name>pyridoxal 5'-phosphate</name>
        <dbReference type="ChEBI" id="CHEBI:597326"/>
    </cofactor>
</comment>
<evidence type="ECO:0000313" key="17">
    <source>
        <dbReference type="EMBL" id="CAL6039219.1"/>
    </source>
</evidence>
<keyword evidence="3 9" id="KW-0663">Pyridoxal phosphate</keyword>
<dbReference type="Proteomes" id="UP001642409">
    <property type="component" value="Unassembled WGS sequence"/>
</dbReference>
<sequence>MTTQSLAKRLSDLQPHIIPNNDSTDYMLKYCMEKDLDAMAVVNVSILKRQVELWKRAMPSVWPHYAIKCNPHPVIVRTLHELGCGFDAASPNEVEKALSVGSTISSIIYANPQKQAVNIKKVYELGVDTFTFDSEMELIKMIENTPEGKIGQFVLRILPVNTGAHQNFGSKFGASKKESERLLKLAQRLAQTHKNFTIAGFSFHVGTGCPFGEAYVKAIQECTRLCSLAQELGFAPKLIDIGGGFITQEALLHLKDHESIPSFNFMDIGAAIEKQLIEARKVFGEDMKAISEPGRFFASNCVKLVTRVYGRRIMFDDNEPDVIEQMPKVDEEESLTESDMMIRQNKIEHVKYYVGEGMYGYFNNIMFDHVLPNMRFFRNEFPLDEQDCEKHISYIFGPTCDSMDCILEGKQIPLLEIGDFIVVECFGAYTWAGATEFNGIAVTQMVTVVEPEDA</sequence>
<dbReference type="InterPro" id="IPR029066">
    <property type="entry name" value="PLP-binding_barrel"/>
</dbReference>
<evidence type="ECO:0000313" key="18">
    <source>
        <dbReference type="Proteomes" id="UP001642409"/>
    </source>
</evidence>
<dbReference type="InterPro" id="IPR022644">
    <property type="entry name" value="De-COase2_N"/>
</dbReference>
<keyword evidence="4" id="KW-0456">Lyase</keyword>
<evidence type="ECO:0000256" key="3">
    <source>
        <dbReference type="ARBA" id="ARBA00022898"/>
    </source>
</evidence>
<accession>A0AA86TCF9</accession>
<dbReference type="PANTHER" id="PTHR11482:SF6">
    <property type="entry name" value="ORNITHINE DECARBOXYLASE 1-RELATED"/>
    <property type="match status" value="1"/>
</dbReference>
<comment type="catalytic activity">
    <reaction evidence="8">
        <text>L-ornithine + H(+) = putrescine + CO2</text>
        <dbReference type="Rhea" id="RHEA:22964"/>
        <dbReference type="ChEBI" id="CHEBI:15378"/>
        <dbReference type="ChEBI" id="CHEBI:16526"/>
        <dbReference type="ChEBI" id="CHEBI:46911"/>
        <dbReference type="ChEBI" id="CHEBI:326268"/>
        <dbReference type="EC" id="4.1.1.17"/>
    </reaction>
</comment>
<comment type="pathway">
    <text evidence="5">Amine and polyamine biosynthesis; putrescine biosynthesis via L-ornithine pathway; putrescine from L-ornithine: step 1/1.</text>
</comment>
<proteinExistence type="inferred from homology"/>
<organism evidence="13">
    <name type="scientific">Hexamita inflata</name>
    <dbReference type="NCBI Taxonomy" id="28002"/>
    <lineage>
        <taxon>Eukaryota</taxon>
        <taxon>Metamonada</taxon>
        <taxon>Diplomonadida</taxon>
        <taxon>Hexamitidae</taxon>
        <taxon>Hexamitinae</taxon>
        <taxon>Hexamita</taxon>
    </lineage>
</organism>
<dbReference type="FunFam" id="3.20.20.10:FF:000008">
    <property type="entry name" value="Ornithine decarboxylase"/>
    <property type="match status" value="1"/>
</dbReference>
<comment type="similarity">
    <text evidence="2 10">Belongs to the Orn/Lys/Arg decarboxylase class-II family.</text>
</comment>
<feature type="domain" description="Orn/DAP/Arg decarboxylase 2 N-terminal" evidence="12">
    <location>
        <begin position="47"/>
        <end position="298"/>
    </location>
</feature>
<dbReference type="PANTHER" id="PTHR11482">
    <property type="entry name" value="ARGININE/DIAMINOPIMELATE/ORNITHINE DECARBOXYLASE"/>
    <property type="match status" value="1"/>
</dbReference>
<comment type="caution">
    <text evidence="13">The sequence shown here is derived from an EMBL/GenBank/DDBJ whole genome shotgun (WGS) entry which is preliminary data.</text>
</comment>
<dbReference type="EMBL" id="CAXDID020000065">
    <property type="protein sequence ID" value="CAL6011852.1"/>
    <property type="molecule type" value="Genomic_DNA"/>
</dbReference>
<dbReference type="EMBL" id="CAXDID020000014">
    <property type="protein sequence ID" value="CAL5982345.1"/>
    <property type="molecule type" value="Genomic_DNA"/>
</dbReference>
<evidence type="ECO:0000259" key="11">
    <source>
        <dbReference type="Pfam" id="PF00278"/>
    </source>
</evidence>
<evidence type="ECO:0000256" key="9">
    <source>
        <dbReference type="PIRSR" id="PIRSR600183-50"/>
    </source>
</evidence>
<dbReference type="PROSITE" id="PS00878">
    <property type="entry name" value="ODR_DC_2_1"/>
    <property type="match status" value="1"/>
</dbReference>
<dbReference type="PRINTS" id="PR01182">
    <property type="entry name" value="ORNDCRBXLASE"/>
</dbReference>
<dbReference type="SUPFAM" id="SSF51419">
    <property type="entry name" value="PLP-binding barrel"/>
    <property type="match status" value="1"/>
</dbReference>
<reference evidence="13" key="1">
    <citation type="submission" date="2023-06" db="EMBL/GenBank/DDBJ databases">
        <authorList>
            <person name="Kurt Z."/>
        </authorList>
    </citation>
    <scope>NUCLEOTIDE SEQUENCE</scope>
</reference>
<dbReference type="Pfam" id="PF02784">
    <property type="entry name" value="Orn_Arg_deC_N"/>
    <property type="match status" value="1"/>
</dbReference>
<dbReference type="GO" id="GO:0004586">
    <property type="term" value="F:ornithine decarboxylase activity"/>
    <property type="evidence" value="ECO:0007669"/>
    <property type="project" value="UniProtKB-EC"/>
</dbReference>
<evidence type="ECO:0000256" key="8">
    <source>
        <dbReference type="ARBA" id="ARBA00049127"/>
    </source>
</evidence>
<evidence type="ECO:0000256" key="6">
    <source>
        <dbReference type="ARBA" id="ARBA00034138"/>
    </source>
</evidence>
<evidence type="ECO:0000313" key="13">
    <source>
        <dbReference type="EMBL" id="CAI9914005.1"/>
    </source>
</evidence>
<dbReference type="CDD" id="cd00622">
    <property type="entry name" value="PLPDE_III_ODC"/>
    <property type="match status" value="1"/>
</dbReference>
<reference evidence="15 18" key="2">
    <citation type="submission" date="2024-07" db="EMBL/GenBank/DDBJ databases">
        <authorList>
            <person name="Akdeniz Z."/>
        </authorList>
    </citation>
    <scope>NUCLEOTIDE SEQUENCE [LARGE SCALE GENOMIC DNA]</scope>
</reference>
<evidence type="ECO:0000256" key="1">
    <source>
        <dbReference type="ARBA" id="ARBA00001933"/>
    </source>
</evidence>
<evidence type="ECO:0000313" key="15">
    <source>
        <dbReference type="EMBL" id="CAL5982345.1"/>
    </source>
</evidence>